<evidence type="ECO:0000256" key="5">
    <source>
        <dbReference type="ARBA" id="ARBA00023015"/>
    </source>
</evidence>
<dbReference type="GO" id="GO:0003677">
    <property type="term" value="F:DNA binding"/>
    <property type="evidence" value="ECO:0007669"/>
    <property type="project" value="UniProtKB-KW"/>
</dbReference>
<evidence type="ECO:0000313" key="13">
    <source>
        <dbReference type="Proteomes" id="UP001627284"/>
    </source>
</evidence>
<feature type="region of interest" description="Disordered" evidence="10">
    <location>
        <begin position="206"/>
        <end position="238"/>
    </location>
</feature>
<protein>
    <recommendedName>
        <fullName evidence="11">GATA-type domain-containing protein</fullName>
    </recommendedName>
</protein>
<dbReference type="PROSITE" id="PS00344">
    <property type="entry name" value="GATA_ZN_FINGER_1"/>
    <property type="match status" value="1"/>
</dbReference>
<evidence type="ECO:0000256" key="10">
    <source>
        <dbReference type="SAM" id="MobiDB-lite"/>
    </source>
</evidence>
<dbReference type="FunFam" id="3.30.50.10:FF:000018">
    <property type="entry name" value="GATA transcription factor"/>
    <property type="match status" value="1"/>
</dbReference>
<dbReference type="EMBL" id="JBJKTR010000003">
    <property type="protein sequence ID" value="KAL3372781.1"/>
    <property type="molecule type" value="Genomic_DNA"/>
</dbReference>
<evidence type="ECO:0000256" key="6">
    <source>
        <dbReference type="ARBA" id="ARBA00023125"/>
    </source>
</evidence>
<comment type="similarity">
    <text evidence="1">Belongs to the type IV zinc-finger family. Class A subfamily.</text>
</comment>
<dbReference type="InterPro" id="IPR051140">
    <property type="entry name" value="GATA_TF"/>
</dbReference>
<dbReference type="Proteomes" id="UP001627284">
    <property type="component" value="Unassembled WGS sequence"/>
</dbReference>
<feature type="domain" description="GATA-type" evidence="11">
    <location>
        <begin position="259"/>
        <end position="295"/>
    </location>
</feature>
<evidence type="ECO:0000256" key="3">
    <source>
        <dbReference type="ARBA" id="ARBA00022771"/>
    </source>
</evidence>
<dbReference type="AlphaFoldDB" id="A0ABD2UX52"/>
<keyword evidence="8" id="KW-0804">Transcription</keyword>
<feature type="compositionally biased region" description="Polar residues" evidence="10">
    <location>
        <begin position="123"/>
        <end position="134"/>
    </location>
</feature>
<keyword evidence="3 9" id="KW-0863">Zinc-finger</keyword>
<gene>
    <name evidence="12" type="ORF">AABB24_005022</name>
</gene>
<sequence>NNDISLQISPSLTLPFPIQCFTEQLQTTLLLLCKYFFFPNFPCFSSIFQPILRNAFRFMFLGVQQGMDSFDKALKTSYFRPEIAMKMTHHQSSVDDFFVDNLLDLSNGFAEDEIEQLNEHPNGFNTQKPCSVSPQKKMEPENGDFGCELSFPENGLDNLEWLSQFVEEDSYSGHSLIGKLPVKKNQSVTENPVQVNSCFTAPVQTKPRTKRGRIGGRVWSFTGSSTSSASSSTTTTTAESIVRFPAPVNKRRKMTAEKPVQPRRCSHCGVQKTPQWRTGPMGAKTLCNACGVRFKSGRLLPEYRPACSPTFSSERHSNNHRKVLEMRQKKEAGTGGARFASPVHSF</sequence>
<keyword evidence="6" id="KW-0238">DNA-binding</keyword>
<accession>A0ABD2UX52</accession>
<dbReference type="SUPFAM" id="SSF57716">
    <property type="entry name" value="Glucocorticoid receptor-like (DNA-binding domain)"/>
    <property type="match status" value="1"/>
</dbReference>
<keyword evidence="4" id="KW-0862">Zinc</keyword>
<dbReference type="GO" id="GO:0008270">
    <property type="term" value="F:zinc ion binding"/>
    <property type="evidence" value="ECO:0007669"/>
    <property type="project" value="UniProtKB-KW"/>
</dbReference>
<keyword evidence="5" id="KW-0805">Transcription regulation</keyword>
<proteinExistence type="inferred from homology"/>
<organism evidence="12 13">
    <name type="scientific">Solanum stoloniferum</name>
    <dbReference type="NCBI Taxonomy" id="62892"/>
    <lineage>
        <taxon>Eukaryota</taxon>
        <taxon>Viridiplantae</taxon>
        <taxon>Streptophyta</taxon>
        <taxon>Embryophyta</taxon>
        <taxon>Tracheophyta</taxon>
        <taxon>Spermatophyta</taxon>
        <taxon>Magnoliopsida</taxon>
        <taxon>eudicotyledons</taxon>
        <taxon>Gunneridae</taxon>
        <taxon>Pentapetalae</taxon>
        <taxon>asterids</taxon>
        <taxon>lamiids</taxon>
        <taxon>Solanales</taxon>
        <taxon>Solanaceae</taxon>
        <taxon>Solanoideae</taxon>
        <taxon>Solaneae</taxon>
        <taxon>Solanum</taxon>
    </lineage>
</organism>
<name>A0ABD2UX52_9SOLN</name>
<feature type="compositionally biased region" description="Low complexity" evidence="10">
    <location>
        <begin position="220"/>
        <end position="238"/>
    </location>
</feature>
<dbReference type="Gene3D" id="3.30.50.10">
    <property type="entry name" value="Erythroid Transcription Factor GATA-1, subunit A"/>
    <property type="match status" value="1"/>
</dbReference>
<keyword evidence="13" id="KW-1185">Reference proteome</keyword>
<dbReference type="PANTHER" id="PTHR45658">
    <property type="entry name" value="GATA TRANSCRIPTION FACTOR"/>
    <property type="match status" value="1"/>
</dbReference>
<keyword evidence="2" id="KW-0479">Metal-binding</keyword>
<evidence type="ECO:0000256" key="4">
    <source>
        <dbReference type="ARBA" id="ARBA00022833"/>
    </source>
</evidence>
<feature type="region of interest" description="Disordered" evidence="10">
    <location>
        <begin position="120"/>
        <end position="139"/>
    </location>
</feature>
<dbReference type="PANTHER" id="PTHR45658:SF64">
    <property type="entry name" value="GATA TRANSCRIPTION FACTOR"/>
    <property type="match status" value="1"/>
</dbReference>
<evidence type="ECO:0000259" key="11">
    <source>
        <dbReference type="PROSITE" id="PS50114"/>
    </source>
</evidence>
<evidence type="ECO:0000256" key="9">
    <source>
        <dbReference type="PROSITE-ProRule" id="PRU00094"/>
    </source>
</evidence>
<evidence type="ECO:0000256" key="1">
    <source>
        <dbReference type="ARBA" id="ARBA00005694"/>
    </source>
</evidence>
<dbReference type="InterPro" id="IPR000679">
    <property type="entry name" value="Znf_GATA"/>
</dbReference>
<dbReference type="CDD" id="cd00202">
    <property type="entry name" value="ZnF_GATA"/>
    <property type="match status" value="1"/>
</dbReference>
<reference evidence="12 13" key="1">
    <citation type="submission" date="2024-05" db="EMBL/GenBank/DDBJ databases">
        <title>De novo assembly of an allotetraploid wild potato.</title>
        <authorList>
            <person name="Hosaka A.J."/>
        </authorList>
    </citation>
    <scope>NUCLEOTIDE SEQUENCE [LARGE SCALE GENOMIC DNA]</scope>
    <source>
        <tissue evidence="12">Young leaves</tissue>
    </source>
</reference>
<dbReference type="SMART" id="SM00401">
    <property type="entry name" value="ZnF_GATA"/>
    <property type="match status" value="1"/>
</dbReference>
<evidence type="ECO:0000256" key="8">
    <source>
        <dbReference type="ARBA" id="ARBA00023163"/>
    </source>
</evidence>
<evidence type="ECO:0000313" key="12">
    <source>
        <dbReference type="EMBL" id="KAL3372781.1"/>
    </source>
</evidence>
<comment type="caution">
    <text evidence="12">The sequence shown here is derived from an EMBL/GenBank/DDBJ whole genome shotgun (WGS) entry which is preliminary data.</text>
</comment>
<feature type="non-terminal residue" evidence="12">
    <location>
        <position position="1"/>
    </location>
</feature>
<dbReference type="PROSITE" id="PS50114">
    <property type="entry name" value="GATA_ZN_FINGER_2"/>
    <property type="match status" value="1"/>
</dbReference>
<dbReference type="InterPro" id="IPR013088">
    <property type="entry name" value="Znf_NHR/GATA"/>
</dbReference>
<keyword evidence="7" id="KW-0010">Activator</keyword>
<dbReference type="Pfam" id="PF00320">
    <property type="entry name" value="GATA"/>
    <property type="match status" value="1"/>
</dbReference>
<evidence type="ECO:0000256" key="7">
    <source>
        <dbReference type="ARBA" id="ARBA00023159"/>
    </source>
</evidence>
<evidence type="ECO:0000256" key="2">
    <source>
        <dbReference type="ARBA" id="ARBA00022723"/>
    </source>
</evidence>